<sequence length="543" mass="62712">MNLDPENYSILTKPIDSVKAFLTETLPQLGWGKSGAEEVVLDIGCGPGGNTVKLVLPLFPHLKRIFAFDLLPNMIEFAKTNNSHSKVEYSVGNIERMVRLEKWKGQITKIVSVHCFQWLKDKKKGFYSVHQLLKTGGEAAICLVTDSSFYKIILKVKNKPKWNDFFQGVDDYVSDGYLYKHDCLHYKKMLEEIGFHVRLCTEERKLDPFSSDDEYRNFFASICVFMSYVPDDLKEEFKDDLFEEMMKENGRNGDGLPLHWANTIELPGYLIIMFFDAVLYNTMDKPWKTILEFLNETLPKFGWNSDGPEVVMDLGSGPGYLSKNYILPSFPNLKKLIAADASACMIEEAKIQHPHPKIEYVVADIEDRSTIEPWLGQVTKLISVHCFNWLKDQKKGFQAVYDLLKPGGEAAFIFTLQSPYYDGLILTGKNPKFSSYFKGADFCIPESYRDNYDASNYRKMFQDIGFKIIHCIDEMKEDVLPCDQEYKDIFYSVCPLKKYLPDDLKEEFKEVLFQNTMKHAQRTKEGLPIHKSRTVEIFIKKEK</sequence>
<evidence type="ECO:0000256" key="3">
    <source>
        <dbReference type="ARBA" id="ARBA00022679"/>
    </source>
</evidence>
<evidence type="ECO:0000256" key="1">
    <source>
        <dbReference type="ARBA" id="ARBA00008361"/>
    </source>
</evidence>
<keyword evidence="7" id="KW-1185">Reference proteome</keyword>
<feature type="domain" description="Methyltransferase type 11" evidence="4">
    <location>
        <begin position="41"/>
        <end position="140"/>
    </location>
</feature>
<evidence type="ECO:0000259" key="5">
    <source>
        <dbReference type="Pfam" id="PF13649"/>
    </source>
</evidence>
<dbReference type="EMBL" id="BPLR01011259">
    <property type="protein sequence ID" value="GIY45319.1"/>
    <property type="molecule type" value="Genomic_DNA"/>
</dbReference>
<dbReference type="GO" id="GO:0032259">
    <property type="term" value="P:methylation"/>
    <property type="evidence" value="ECO:0007669"/>
    <property type="project" value="UniProtKB-KW"/>
</dbReference>
<comment type="caution">
    <text evidence="6">The sequence shown here is derived from an EMBL/GenBank/DDBJ whole genome shotgun (WGS) entry which is preliminary data.</text>
</comment>
<protein>
    <submittedName>
        <fullName evidence="6">Juvenile hormone acid O-methyltransferase</fullName>
    </submittedName>
</protein>
<dbReference type="InterPro" id="IPR051052">
    <property type="entry name" value="Diverse_substrate_MTase"/>
</dbReference>
<feature type="domain" description="Methyltransferase" evidence="5">
    <location>
        <begin position="311"/>
        <end position="408"/>
    </location>
</feature>
<dbReference type="AlphaFoldDB" id="A0AAV4TGP5"/>
<dbReference type="PANTHER" id="PTHR44942">
    <property type="entry name" value="METHYLTRANSF_11 DOMAIN-CONTAINING PROTEIN"/>
    <property type="match status" value="1"/>
</dbReference>
<keyword evidence="3" id="KW-0808">Transferase</keyword>
<evidence type="ECO:0000256" key="2">
    <source>
        <dbReference type="ARBA" id="ARBA00022603"/>
    </source>
</evidence>
<dbReference type="InterPro" id="IPR029063">
    <property type="entry name" value="SAM-dependent_MTases_sf"/>
</dbReference>
<proteinExistence type="inferred from homology"/>
<reference evidence="6 7" key="1">
    <citation type="submission" date="2021-06" db="EMBL/GenBank/DDBJ databases">
        <title>Caerostris extrusa draft genome.</title>
        <authorList>
            <person name="Kono N."/>
            <person name="Arakawa K."/>
        </authorList>
    </citation>
    <scope>NUCLEOTIDE SEQUENCE [LARGE SCALE GENOMIC DNA]</scope>
</reference>
<dbReference type="Pfam" id="PF13649">
    <property type="entry name" value="Methyltransf_25"/>
    <property type="match status" value="1"/>
</dbReference>
<dbReference type="Pfam" id="PF08241">
    <property type="entry name" value="Methyltransf_11"/>
    <property type="match status" value="1"/>
</dbReference>
<name>A0AAV4TGP5_CAEEX</name>
<organism evidence="6 7">
    <name type="scientific">Caerostris extrusa</name>
    <name type="common">Bark spider</name>
    <name type="synonym">Caerostris bankana</name>
    <dbReference type="NCBI Taxonomy" id="172846"/>
    <lineage>
        <taxon>Eukaryota</taxon>
        <taxon>Metazoa</taxon>
        <taxon>Ecdysozoa</taxon>
        <taxon>Arthropoda</taxon>
        <taxon>Chelicerata</taxon>
        <taxon>Arachnida</taxon>
        <taxon>Araneae</taxon>
        <taxon>Araneomorphae</taxon>
        <taxon>Entelegynae</taxon>
        <taxon>Araneoidea</taxon>
        <taxon>Araneidae</taxon>
        <taxon>Caerostris</taxon>
    </lineage>
</organism>
<dbReference type="CDD" id="cd02440">
    <property type="entry name" value="AdoMet_MTases"/>
    <property type="match status" value="2"/>
</dbReference>
<dbReference type="InterPro" id="IPR041698">
    <property type="entry name" value="Methyltransf_25"/>
</dbReference>
<accession>A0AAV4TGP5</accession>
<keyword evidence="2" id="KW-0489">Methyltransferase</keyword>
<evidence type="ECO:0000313" key="7">
    <source>
        <dbReference type="Proteomes" id="UP001054945"/>
    </source>
</evidence>
<gene>
    <name evidence="6" type="primary">jhamt_7</name>
    <name evidence="6" type="ORF">CEXT_499042</name>
</gene>
<dbReference type="Gene3D" id="3.40.50.150">
    <property type="entry name" value="Vaccinia Virus protein VP39"/>
    <property type="match status" value="2"/>
</dbReference>
<evidence type="ECO:0000259" key="4">
    <source>
        <dbReference type="Pfam" id="PF08241"/>
    </source>
</evidence>
<dbReference type="InterPro" id="IPR013216">
    <property type="entry name" value="Methyltransf_11"/>
</dbReference>
<dbReference type="SUPFAM" id="SSF53335">
    <property type="entry name" value="S-adenosyl-L-methionine-dependent methyltransferases"/>
    <property type="match status" value="2"/>
</dbReference>
<dbReference type="PANTHER" id="PTHR44942:SF4">
    <property type="entry name" value="METHYLTRANSFERASE TYPE 11 DOMAIN-CONTAINING PROTEIN"/>
    <property type="match status" value="1"/>
</dbReference>
<evidence type="ECO:0000313" key="6">
    <source>
        <dbReference type="EMBL" id="GIY45319.1"/>
    </source>
</evidence>
<comment type="similarity">
    <text evidence="1">Belongs to the methyltransferase superfamily.</text>
</comment>
<dbReference type="GO" id="GO:0008757">
    <property type="term" value="F:S-adenosylmethionine-dependent methyltransferase activity"/>
    <property type="evidence" value="ECO:0007669"/>
    <property type="project" value="InterPro"/>
</dbReference>
<dbReference type="Proteomes" id="UP001054945">
    <property type="component" value="Unassembled WGS sequence"/>
</dbReference>